<evidence type="ECO:0000256" key="6">
    <source>
        <dbReference type="ARBA" id="ARBA00022840"/>
    </source>
</evidence>
<dbReference type="SUPFAM" id="SSF53244">
    <property type="entry name" value="MurD-like peptide ligases, peptide-binding domain"/>
    <property type="match status" value="1"/>
</dbReference>
<dbReference type="eggNOG" id="COG0771">
    <property type="taxonomic scope" value="Bacteria"/>
</dbReference>
<dbReference type="GO" id="GO:0008360">
    <property type="term" value="P:regulation of cell shape"/>
    <property type="evidence" value="ECO:0007669"/>
    <property type="project" value="UniProtKB-KW"/>
</dbReference>
<evidence type="ECO:0000256" key="4">
    <source>
        <dbReference type="ARBA" id="ARBA00022598"/>
    </source>
</evidence>
<dbReference type="HAMAP" id="MF_00639">
    <property type="entry name" value="MurD"/>
    <property type="match status" value="1"/>
</dbReference>
<reference evidence="11 12" key="1">
    <citation type="submission" date="2014-08" db="EMBL/GenBank/DDBJ databases">
        <title>Porphyromonas gingivicanis strain:COT-022_OH1391 Genome sequencing.</title>
        <authorList>
            <person name="Wallis C."/>
            <person name="Deusch O."/>
            <person name="O'Flynn C."/>
            <person name="Davis I."/>
            <person name="Jospin G."/>
            <person name="Darling A.E."/>
            <person name="Coil D.A."/>
            <person name="Alexiev A."/>
            <person name="Horsfall A."/>
            <person name="Kirkwood N."/>
            <person name="Harris S."/>
            <person name="Eisen J.A."/>
        </authorList>
    </citation>
    <scope>NUCLEOTIDE SEQUENCE [LARGE SCALE GENOMIC DNA]</scope>
    <source>
        <strain evidence="12">COT-022 OH1391</strain>
    </source>
</reference>
<dbReference type="GO" id="GO:0008764">
    <property type="term" value="F:UDP-N-acetylmuramoylalanine-D-glutamate ligase activity"/>
    <property type="evidence" value="ECO:0007669"/>
    <property type="project" value="UniProtKB-UniRule"/>
</dbReference>
<evidence type="ECO:0000259" key="9">
    <source>
        <dbReference type="Pfam" id="PF02875"/>
    </source>
</evidence>
<evidence type="ECO:0000313" key="11">
    <source>
        <dbReference type="EMBL" id="KGN99014.1"/>
    </source>
</evidence>
<dbReference type="OrthoDB" id="9809796at2"/>
<dbReference type="NCBIfam" id="TIGR01087">
    <property type="entry name" value="murD"/>
    <property type="match status" value="1"/>
</dbReference>
<keyword evidence="12" id="KW-1185">Reference proteome</keyword>
<feature type="domain" description="Mur ligase C-terminal" evidence="9">
    <location>
        <begin position="312"/>
        <end position="425"/>
    </location>
</feature>
<dbReference type="GO" id="GO:0005737">
    <property type="term" value="C:cytoplasm"/>
    <property type="evidence" value="ECO:0007669"/>
    <property type="project" value="UniProtKB-SubCell"/>
</dbReference>
<keyword evidence="7 8" id="KW-0961">Cell wall biogenesis/degradation</keyword>
<dbReference type="Pfam" id="PF08245">
    <property type="entry name" value="Mur_ligase_M"/>
    <property type="match status" value="1"/>
</dbReference>
<gene>
    <name evidence="7" type="primary">murD</name>
    <name evidence="11" type="ORF">HQ36_00585</name>
</gene>
<comment type="pathway">
    <text evidence="2 7 8">Cell wall biogenesis; peptidoglycan biosynthesis.</text>
</comment>
<dbReference type="InterPro" id="IPR004101">
    <property type="entry name" value="Mur_ligase_C"/>
</dbReference>
<keyword evidence="4 7" id="KW-0436">Ligase</keyword>
<feature type="binding site" evidence="7">
    <location>
        <begin position="111"/>
        <end position="117"/>
    </location>
    <ligand>
        <name>ATP</name>
        <dbReference type="ChEBI" id="CHEBI:30616"/>
    </ligand>
</feature>
<comment type="catalytic activity">
    <reaction evidence="7 8">
        <text>UDP-N-acetyl-alpha-D-muramoyl-L-alanine + D-glutamate + ATP = UDP-N-acetyl-alpha-D-muramoyl-L-alanyl-D-glutamate + ADP + phosphate + H(+)</text>
        <dbReference type="Rhea" id="RHEA:16429"/>
        <dbReference type="ChEBI" id="CHEBI:15378"/>
        <dbReference type="ChEBI" id="CHEBI:29986"/>
        <dbReference type="ChEBI" id="CHEBI:30616"/>
        <dbReference type="ChEBI" id="CHEBI:43474"/>
        <dbReference type="ChEBI" id="CHEBI:83898"/>
        <dbReference type="ChEBI" id="CHEBI:83900"/>
        <dbReference type="ChEBI" id="CHEBI:456216"/>
        <dbReference type="EC" id="6.3.2.9"/>
    </reaction>
</comment>
<dbReference type="AlphaFoldDB" id="A0A0A2GEV4"/>
<dbReference type="UniPathway" id="UPA00219"/>
<keyword evidence="5 7" id="KW-0547">Nucleotide-binding</keyword>
<dbReference type="InterPro" id="IPR005762">
    <property type="entry name" value="MurD"/>
</dbReference>
<dbReference type="Gene3D" id="3.40.1190.10">
    <property type="entry name" value="Mur-like, catalytic domain"/>
    <property type="match status" value="1"/>
</dbReference>
<keyword evidence="7 8" id="KW-0132">Cell division</keyword>
<sequence length="456" mass="50536">MSYLLILGGGESGVGAALLAKKMNIPCRLSDSGTLKEVHRAELTRHSIAFEEGGHSTSWLTEVTEVIKSPGIPDSAPMIVEFRKRGISVISEIEFAARYLSPENKIIAITGSNGKTTTTTWLTHVLQKAGKDAIACGNIGVSLARLVAEAPHEYYVAELSSFQLDGTVNFHPHIAVVLNITPDHLDRYEYKFEFYAQSKMRITRNLSEQDYFIYWQEDTFITQTLQAMPPSYATLSFSLEGEGNAYLNSLNETLYFAPTDQLPAFSIAQKDLALMGKHNLLNAMAVGLAARAMGVNNEALYEALHHFVNVPHRIEPVGIVDGVLYINDSKATNIQSTYYALEAQTRPVILVLGGTDKGNDYSEIEELVRSRCKALIFMGVDNNKLHAFFDNKITDIRDARSIDEMLHHARTLSQTGDVVLLSPACASFDLFKNYEDRGDQFRSKVQALISSTEKKA</sequence>
<evidence type="ECO:0000313" key="12">
    <source>
        <dbReference type="Proteomes" id="UP000030134"/>
    </source>
</evidence>
<comment type="subcellular location">
    <subcellularLocation>
        <location evidence="1 7 8">Cytoplasm</location>
    </subcellularLocation>
</comment>
<evidence type="ECO:0000256" key="2">
    <source>
        <dbReference type="ARBA" id="ARBA00004752"/>
    </source>
</evidence>
<evidence type="ECO:0000256" key="3">
    <source>
        <dbReference type="ARBA" id="ARBA00022490"/>
    </source>
</evidence>
<evidence type="ECO:0000256" key="1">
    <source>
        <dbReference type="ARBA" id="ARBA00004496"/>
    </source>
</evidence>
<dbReference type="GO" id="GO:0051301">
    <property type="term" value="P:cell division"/>
    <property type="evidence" value="ECO:0007669"/>
    <property type="project" value="UniProtKB-KW"/>
</dbReference>
<feature type="domain" description="Mur ligase central" evidence="10">
    <location>
        <begin position="109"/>
        <end position="289"/>
    </location>
</feature>
<dbReference type="GO" id="GO:0009252">
    <property type="term" value="P:peptidoglycan biosynthetic process"/>
    <property type="evidence" value="ECO:0007669"/>
    <property type="project" value="UniProtKB-UniRule"/>
</dbReference>
<name>A0A0A2GEV4_9PORP</name>
<dbReference type="InterPro" id="IPR036615">
    <property type="entry name" value="Mur_ligase_C_dom_sf"/>
</dbReference>
<dbReference type="Gene3D" id="3.90.190.20">
    <property type="entry name" value="Mur ligase, C-terminal domain"/>
    <property type="match status" value="1"/>
</dbReference>
<dbReference type="PANTHER" id="PTHR43692:SF1">
    <property type="entry name" value="UDP-N-ACETYLMURAMOYLALANINE--D-GLUTAMATE LIGASE"/>
    <property type="match status" value="1"/>
</dbReference>
<evidence type="ECO:0000256" key="8">
    <source>
        <dbReference type="RuleBase" id="RU003664"/>
    </source>
</evidence>
<evidence type="ECO:0000259" key="10">
    <source>
        <dbReference type="Pfam" id="PF08245"/>
    </source>
</evidence>
<dbReference type="Pfam" id="PF21799">
    <property type="entry name" value="MurD-like_N"/>
    <property type="match status" value="1"/>
</dbReference>
<dbReference type="GO" id="GO:0071555">
    <property type="term" value="P:cell wall organization"/>
    <property type="evidence" value="ECO:0007669"/>
    <property type="project" value="UniProtKB-KW"/>
</dbReference>
<keyword evidence="7 8" id="KW-0131">Cell cycle</keyword>
<dbReference type="InterPro" id="IPR013221">
    <property type="entry name" value="Mur_ligase_cen"/>
</dbReference>
<dbReference type="RefSeq" id="WP_036882642.1">
    <property type="nucleotide sequence ID" value="NZ_JQZW01000002.1"/>
</dbReference>
<dbReference type="Gene3D" id="3.40.50.720">
    <property type="entry name" value="NAD(P)-binding Rossmann-like Domain"/>
    <property type="match status" value="1"/>
</dbReference>
<dbReference type="Pfam" id="PF02875">
    <property type="entry name" value="Mur_ligase_C"/>
    <property type="match status" value="1"/>
</dbReference>
<dbReference type="EC" id="6.3.2.9" evidence="7 8"/>
<dbReference type="SUPFAM" id="SSF51984">
    <property type="entry name" value="MurCD N-terminal domain"/>
    <property type="match status" value="1"/>
</dbReference>
<keyword evidence="3 7" id="KW-0963">Cytoplasm</keyword>
<keyword evidence="7 8" id="KW-0573">Peptidoglycan synthesis</keyword>
<evidence type="ECO:0000256" key="7">
    <source>
        <dbReference type="HAMAP-Rule" id="MF_00639"/>
    </source>
</evidence>
<dbReference type="STRING" id="266762.HQ36_00585"/>
<accession>A0A0A2GEV4</accession>
<dbReference type="GO" id="GO:0005524">
    <property type="term" value="F:ATP binding"/>
    <property type="evidence" value="ECO:0007669"/>
    <property type="project" value="UniProtKB-UniRule"/>
</dbReference>
<proteinExistence type="inferred from homology"/>
<protein>
    <recommendedName>
        <fullName evidence="7 8">UDP-N-acetylmuramoylalanine--D-glutamate ligase</fullName>
        <ecNumber evidence="7 8">6.3.2.9</ecNumber>
    </recommendedName>
    <alternativeName>
        <fullName evidence="7">D-glutamic acid-adding enzyme</fullName>
    </alternativeName>
    <alternativeName>
        <fullName evidence="7">UDP-N-acetylmuramoyl-L-alanyl-D-glutamate synthetase</fullName>
    </alternativeName>
</protein>
<evidence type="ECO:0000256" key="5">
    <source>
        <dbReference type="ARBA" id="ARBA00022741"/>
    </source>
</evidence>
<organism evidence="11 12">
    <name type="scientific">Porphyromonas gingivicanis</name>
    <dbReference type="NCBI Taxonomy" id="266762"/>
    <lineage>
        <taxon>Bacteria</taxon>
        <taxon>Pseudomonadati</taxon>
        <taxon>Bacteroidota</taxon>
        <taxon>Bacteroidia</taxon>
        <taxon>Bacteroidales</taxon>
        <taxon>Porphyromonadaceae</taxon>
        <taxon>Porphyromonas</taxon>
    </lineage>
</organism>
<comment type="similarity">
    <text evidence="7">Belongs to the MurCDEF family.</text>
</comment>
<keyword evidence="6 7" id="KW-0067">ATP-binding</keyword>
<comment type="caution">
    <text evidence="11">The sequence shown here is derived from an EMBL/GenBank/DDBJ whole genome shotgun (WGS) entry which is preliminary data.</text>
</comment>
<dbReference type="PANTHER" id="PTHR43692">
    <property type="entry name" value="UDP-N-ACETYLMURAMOYLALANINE--D-GLUTAMATE LIGASE"/>
    <property type="match status" value="1"/>
</dbReference>
<dbReference type="InterPro" id="IPR036565">
    <property type="entry name" value="Mur-like_cat_sf"/>
</dbReference>
<dbReference type="EMBL" id="JQZW01000002">
    <property type="protein sequence ID" value="KGN99014.1"/>
    <property type="molecule type" value="Genomic_DNA"/>
</dbReference>
<dbReference type="Proteomes" id="UP000030134">
    <property type="component" value="Unassembled WGS sequence"/>
</dbReference>
<dbReference type="SUPFAM" id="SSF53623">
    <property type="entry name" value="MurD-like peptide ligases, catalytic domain"/>
    <property type="match status" value="1"/>
</dbReference>
<comment type="function">
    <text evidence="7 8">Cell wall formation. Catalyzes the addition of glutamate to the nucleotide precursor UDP-N-acetylmuramoyl-L-alanine (UMA).</text>
</comment>
<keyword evidence="7 8" id="KW-0133">Cell shape</keyword>